<feature type="compositionally biased region" description="Basic and acidic residues" evidence="7">
    <location>
        <begin position="1"/>
        <end position="18"/>
    </location>
</feature>
<feature type="transmembrane region" description="Helical" evidence="8">
    <location>
        <begin position="392"/>
        <end position="411"/>
    </location>
</feature>
<proteinExistence type="inferred from homology"/>
<feature type="transmembrane region" description="Helical" evidence="8">
    <location>
        <begin position="453"/>
        <end position="472"/>
    </location>
</feature>
<keyword evidence="4 8" id="KW-0812">Transmembrane</keyword>
<keyword evidence="3" id="KW-0813">Transport</keyword>
<feature type="transmembrane region" description="Helical" evidence="8">
    <location>
        <begin position="125"/>
        <end position="145"/>
    </location>
</feature>
<feature type="transmembrane region" description="Helical" evidence="8">
    <location>
        <begin position="85"/>
        <end position="105"/>
    </location>
</feature>
<evidence type="ECO:0000256" key="3">
    <source>
        <dbReference type="ARBA" id="ARBA00022448"/>
    </source>
</evidence>
<evidence type="ECO:0000313" key="9">
    <source>
        <dbReference type="Proteomes" id="UP000887569"/>
    </source>
</evidence>
<keyword evidence="5 8" id="KW-1133">Transmembrane helix</keyword>
<evidence type="ECO:0000256" key="4">
    <source>
        <dbReference type="ARBA" id="ARBA00022692"/>
    </source>
</evidence>
<name>A0A915BY17_PARUN</name>
<feature type="region of interest" description="Disordered" evidence="7">
    <location>
        <begin position="1"/>
        <end position="36"/>
    </location>
</feature>
<dbReference type="Pfam" id="PF06027">
    <property type="entry name" value="SLC35F"/>
    <property type="match status" value="1"/>
</dbReference>
<organism evidence="9 11">
    <name type="scientific">Parascaris univalens</name>
    <name type="common">Nematode worm</name>
    <dbReference type="NCBI Taxonomy" id="6257"/>
    <lineage>
        <taxon>Eukaryota</taxon>
        <taxon>Metazoa</taxon>
        <taxon>Ecdysozoa</taxon>
        <taxon>Nematoda</taxon>
        <taxon>Chromadorea</taxon>
        <taxon>Rhabditida</taxon>
        <taxon>Spirurina</taxon>
        <taxon>Ascaridomorpha</taxon>
        <taxon>Ascaridoidea</taxon>
        <taxon>Ascarididae</taxon>
        <taxon>Parascaris</taxon>
    </lineage>
</organism>
<feature type="transmembrane region" description="Helical" evidence="8">
    <location>
        <begin position="337"/>
        <end position="362"/>
    </location>
</feature>
<dbReference type="SUPFAM" id="SSF103481">
    <property type="entry name" value="Multidrug resistance efflux transporter EmrE"/>
    <property type="match status" value="1"/>
</dbReference>
<dbReference type="GO" id="GO:0022857">
    <property type="term" value="F:transmembrane transporter activity"/>
    <property type="evidence" value="ECO:0007669"/>
    <property type="project" value="InterPro"/>
</dbReference>
<feature type="transmembrane region" description="Helical" evidence="8">
    <location>
        <begin position="213"/>
        <end position="232"/>
    </location>
</feature>
<evidence type="ECO:0000256" key="2">
    <source>
        <dbReference type="ARBA" id="ARBA00007863"/>
    </source>
</evidence>
<evidence type="ECO:0000256" key="6">
    <source>
        <dbReference type="ARBA" id="ARBA00023136"/>
    </source>
</evidence>
<dbReference type="PANTHER" id="PTHR13146">
    <property type="match status" value="1"/>
</dbReference>
<comment type="similarity">
    <text evidence="2">Belongs to the SLC35F solute transporter family.</text>
</comment>
<sequence length="495" mass="54314">MADDNKASEAGKEEKSVTDESEVSTGTTGRELVLGPNEDFEKKVSLVEDGSLSLDKGGKSELDAELKEKRKSAPIMATAKPPSKIFLLILALVLVITGSINTMAAKWASQIKIDGRKFNHPFFQAVVMFVGEICCMIAYLVILLFQRYRWKKRHANDGPLANGVFDVDSNMKRASELSECSKRESVMTDQSGLDVRSCDTCVSQIPTIPRFNWFLFAAPALCDVIATSVQYVGLVLTSASSYQMLRGAVIIFTGLLSMIFLRMRLEAFRWVGMVSVVIGLAVVGVSDVLFSKRKDSAGSSTTTDIIVGDALVVVAQVVVAIQMVVEQKLLAGVDVPALFAVGLEGIFGFVILTIAMIPMYFIHVPSMFSDSPENRLEDALDAFWEMSQSGQLVGSLCLTVVSIAFFNFSGISVTKYMSATTRMVLDSIRTIIIWALSIPLFDTEFISQQIIGFVFLVLGMFIYNDILFMPYIRTTKLYARFFPKSATRTAGGDVS</sequence>
<evidence type="ECO:0000256" key="5">
    <source>
        <dbReference type="ARBA" id="ARBA00022989"/>
    </source>
</evidence>
<dbReference type="Proteomes" id="UP000887569">
    <property type="component" value="Unplaced"/>
</dbReference>
<feature type="transmembrane region" description="Helical" evidence="8">
    <location>
        <begin position="268"/>
        <end position="285"/>
    </location>
</feature>
<dbReference type="InterPro" id="IPR009262">
    <property type="entry name" value="SLC35_F1/F2/F6"/>
</dbReference>
<reference evidence="10 11" key="1">
    <citation type="submission" date="2022-11" db="UniProtKB">
        <authorList>
            <consortium name="WormBaseParasite"/>
        </authorList>
    </citation>
    <scope>IDENTIFICATION</scope>
</reference>
<dbReference type="WBParaSite" id="PgR065_g027_t02">
    <property type="protein sequence ID" value="PgR065_g027_t02"/>
    <property type="gene ID" value="PgR065_g027"/>
</dbReference>
<evidence type="ECO:0000313" key="11">
    <source>
        <dbReference type="WBParaSite" id="PgR065_g027_t02"/>
    </source>
</evidence>
<feature type="transmembrane region" description="Helical" evidence="8">
    <location>
        <begin position="423"/>
        <end position="441"/>
    </location>
</feature>
<feature type="transmembrane region" description="Helical" evidence="8">
    <location>
        <begin position="305"/>
        <end position="325"/>
    </location>
</feature>
<dbReference type="WBParaSite" id="PgR065_g027_t01">
    <property type="protein sequence ID" value="PgR065_g027_t01"/>
    <property type="gene ID" value="PgR065_g027"/>
</dbReference>
<accession>A0A915BY17</accession>
<keyword evidence="6 8" id="KW-0472">Membrane</keyword>
<dbReference type="AlphaFoldDB" id="A0A915BY17"/>
<dbReference type="GO" id="GO:0016020">
    <property type="term" value="C:membrane"/>
    <property type="evidence" value="ECO:0007669"/>
    <property type="project" value="UniProtKB-SubCell"/>
</dbReference>
<feature type="transmembrane region" description="Helical" evidence="8">
    <location>
        <begin position="244"/>
        <end position="261"/>
    </location>
</feature>
<dbReference type="PANTHER" id="PTHR13146:SF0">
    <property type="entry name" value="SOLUTE CARRIER FAMILY 35 MEMBER F6"/>
    <property type="match status" value="1"/>
</dbReference>
<evidence type="ECO:0000256" key="1">
    <source>
        <dbReference type="ARBA" id="ARBA00004141"/>
    </source>
</evidence>
<evidence type="ECO:0000256" key="8">
    <source>
        <dbReference type="SAM" id="Phobius"/>
    </source>
</evidence>
<keyword evidence="9" id="KW-1185">Reference proteome</keyword>
<evidence type="ECO:0000256" key="7">
    <source>
        <dbReference type="SAM" id="MobiDB-lite"/>
    </source>
</evidence>
<comment type="subcellular location">
    <subcellularLocation>
        <location evidence="1">Membrane</location>
        <topology evidence="1">Multi-pass membrane protein</topology>
    </subcellularLocation>
</comment>
<dbReference type="InterPro" id="IPR037185">
    <property type="entry name" value="EmrE-like"/>
</dbReference>
<evidence type="ECO:0000313" key="10">
    <source>
        <dbReference type="WBParaSite" id="PgR065_g027_t01"/>
    </source>
</evidence>
<protein>
    <submittedName>
        <fullName evidence="10 11">Solute carrier family 35 member F6</fullName>
    </submittedName>
</protein>